<dbReference type="EMBL" id="JACXSS010000001">
    <property type="protein sequence ID" value="MBD9357083.1"/>
    <property type="molecule type" value="Genomic_DNA"/>
</dbReference>
<evidence type="ECO:0000313" key="3">
    <source>
        <dbReference type="Proteomes" id="UP000652176"/>
    </source>
</evidence>
<evidence type="ECO:0000256" key="1">
    <source>
        <dbReference type="SAM" id="Phobius"/>
    </source>
</evidence>
<accession>A0ABR9D482</accession>
<comment type="caution">
    <text evidence="2">The sequence shown here is derived from an EMBL/GenBank/DDBJ whole genome shotgun (WGS) entry which is preliminary data.</text>
</comment>
<keyword evidence="3" id="KW-1185">Reference proteome</keyword>
<keyword evidence="1" id="KW-0812">Transmembrane</keyword>
<keyword evidence="1" id="KW-1133">Transmembrane helix</keyword>
<protein>
    <recommendedName>
        <fullName evidence="4">DUF2335 domain-containing protein</fullName>
    </recommendedName>
</protein>
<dbReference type="RefSeq" id="WP_192375385.1">
    <property type="nucleotide sequence ID" value="NZ_CAJHIV010000001.1"/>
</dbReference>
<feature type="transmembrane region" description="Helical" evidence="1">
    <location>
        <begin position="59"/>
        <end position="82"/>
    </location>
</feature>
<reference evidence="2 3" key="1">
    <citation type="submission" date="2020-09" db="EMBL/GenBank/DDBJ databases">
        <title>Methylomonas albis sp. nov. and Methylomonas fluvii sp. nov.: Two cold-adapted methanotrophs from the River Elbe and an amended description of Methylovulum psychrotolerans strain Eb1.</title>
        <authorList>
            <person name="Bussmann I.K."/>
            <person name="Klings K.-W."/>
            <person name="Warnstedt J."/>
            <person name="Hoppert M."/>
            <person name="Saborowski A."/>
            <person name="Horn F."/>
            <person name="Liebner S."/>
        </authorList>
    </citation>
    <scope>NUCLEOTIDE SEQUENCE [LARGE SCALE GENOMIC DNA]</scope>
    <source>
        <strain evidence="2 3">EbA</strain>
    </source>
</reference>
<dbReference type="Proteomes" id="UP000652176">
    <property type="component" value="Unassembled WGS sequence"/>
</dbReference>
<evidence type="ECO:0008006" key="4">
    <source>
        <dbReference type="Google" id="ProtNLM"/>
    </source>
</evidence>
<sequence length="110" mass="11959">MEEQTNEKRGDPQINLGQIVGKDHKYELSVSNETPEDATARCVREMADAELKRKMTYSLFCFALLVVGVVFGGCVYVFAVGTVDDKKWAAGIISAIASGLIGFLVGQGKR</sequence>
<gene>
    <name evidence="2" type="ORF">IE877_14550</name>
</gene>
<feature type="transmembrane region" description="Helical" evidence="1">
    <location>
        <begin position="88"/>
        <end position="106"/>
    </location>
</feature>
<name>A0ABR9D482_9GAMM</name>
<evidence type="ECO:0000313" key="2">
    <source>
        <dbReference type="EMBL" id="MBD9357083.1"/>
    </source>
</evidence>
<organism evidence="2 3">
    <name type="scientific">Methylomonas albis</name>
    <dbReference type="NCBI Taxonomy" id="1854563"/>
    <lineage>
        <taxon>Bacteria</taxon>
        <taxon>Pseudomonadati</taxon>
        <taxon>Pseudomonadota</taxon>
        <taxon>Gammaproteobacteria</taxon>
        <taxon>Methylococcales</taxon>
        <taxon>Methylococcaceae</taxon>
        <taxon>Methylomonas</taxon>
    </lineage>
</organism>
<keyword evidence="1" id="KW-0472">Membrane</keyword>
<proteinExistence type="predicted"/>